<reference evidence="1 2" key="1">
    <citation type="submission" date="2024-01" db="EMBL/GenBank/DDBJ databases">
        <title>The complete chloroplast genome sequence of Lithospermum erythrorhizon: insights into the phylogenetic relationship among Boraginaceae species and the maternal lineages of purple gromwells.</title>
        <authorList>
            <person name="Okada T."/>
            <person name="Watanabe K."/>
        </authorList>
    </citation>
    <scope>NUCLEOTIDE SEQUENCE [LARGE SCALE GENOMIC DNA]</scope>
</reference>
<evidence type="ECO:0008006" key="3">
    <source>
        <dbReference type="Google" id="ProtNLM"/>
    </source>
</evidence>
<organism evidence="1 2">
    <name type="scientific">Lithospermum erythrorhizon</name>
    <name type="common">Purple gromwell</name>
    <name type="synonym">Lithospermum officinale var. erythrorhizon</name>
    <dbReference type="NCBI Taxonomy" id="34254"/>
    <lineage>
        <taxon>Eukaryota</taxon>
        <taxon>Viridiplantae</taxon>
        <taxon>Streptophyta</taxon>
        <taxon>Embryophyta</taxon>
        <taxon>Tracheophyta</taxon>
        <taxon>Spermatophyta</taxon>
        <taxon>Magnoliopsida</taxon>
        <taxon>eudicotyledons</taxon>
        <taxon>Gunneridae</taxon>
        <taxon>Pentapetalae</taxon>
        <taxon>asterids</taxon>
        <taxon>lamiids</taxon>
        <taxon>Boraginales</taxon>
        <taxon>Boraginaceae</taxon>
        <taxon>Boraginoideae</taxon>
        <taxon>Lithospermeae</taxon>
        <taxon>Lithospermum</taxon>
    </lineage>
</organism>
<name>A0AAV3QIU1_LITER</name>
<gene>
    <name evidence="1" type="ORF">LIER_43619</name>
</gene>
<dbReference type="EMBL" id="BAABME010036918">
    <property type="protein sequence ID" value="GAA0162891.1"/>
    <property type="molecule type" value="Genomic_DNA"/>
</dbReference>
<sequence>MDADILRSLLNCNLREEETLPIQIQGFSMAMSKAWNCKDVRVARVLGPILQVFFPSLEEKELICGTGPWFFDSHLLVINDWR</sequence>
<dbReference type="AlphaFoldDB" id="A0AAV3QIU1"/>
<evidence type="ECO:0000313" key="1">
    <source>
        <dbReference type="EMBL" id="GAA0162891.1"/>
    </source>
</evidence>
<dbReference type="Proteomes" id="UP001454036">
    <property type="component" value="Unassembled WGS sequence"/>
</dbReference>
<proteinExistence type="predicted"/>
<protein>
    <recommendedName>
        <fullName evidence="3">DUF4283 domain-containing protein</fullName>
    </recommendedName>
</protein>
<accession>A0AAV3QIU1</accession>
<keyword evidence="2" id="KW-1185">Reference proteome</keyword>
<comment type="caution">
    <text evidence="1">The sequence shown here is derived from an EMBL/GenBank/DDBJ whole genome shotgun (WGS) entry which is preliminary data.</text>
</comment>
<evidence type="ECO:0000313" key="2">
    <source>
        <dbReference type="Proteomes" id="UP001454036"/>
    </source>
</evidence>